<evidence type="ECO:0000256" key="5">
    <source>
        <dbReference type="ARBA" id="ARBA00022448"/>
    </source>
</evidence>
<feature type="transmembrane region" description="Helical" evidence="13">
    <location>
        <begin position="317"/>
        <end position="337"/>
    </location>
</feature>
<keyword evidence="8 13" id="KW-0812">Transmembrane</keyword>
<dbReference type="GO" id="GO:0042910">
    <property type="term" value="F:xenobiotic transmembrane transporter activity"/>
    <property type="evidence" value="ECO:0007669"/>
    <property type="project" value="InterPro"/>
</dbReference>
<keyword evidence="6" id="KW-0050">Antiport</keyword>
<dbReference type="PANTHER" id="PTHR43298">
    <property type="entry name" value="MULTIDRUG RESISTANCE PROTEIN NORM-RELATED"/>
    <property type="match status" value="1"/>
</dbReference>
<dbReference type="CDD" id="cd13131">
    <property type="entry name" value="MATE_NorM_like"/>
    <property type="match status" value="1"/>
</dbReference>
<evidence type="ECO:0000256" key="2">
    <source>
        <dbReference type="ARBA" id="ARBA00004651"/>
    </source>
</evidence>
<comment type="caution">
    <text evidence="14">The sequence shown here is derived from an EMBL/GenBank/DDBJ whole genome shotgun (WGS) entry which is preliminary data.</text>
</comment>
<feature type="transmembrane region" description="Helical" evidence="13">
    <location>
        <begin position="277"/>
        <end position="296"/>
    </location>
</feature>
<evidence type="ECO:0000256" key="8">
    <source>
        <dbReference type="ARBA" id="ARBA00022692"/>
    </source>
</evidence>
<dbReference type="GO" id="GO:0015297">
    <property type="term" value="F:antiporter activity"/>
    <property type="evidence" value="ECO:0007669"/>
    <property type="project" value="UniProtKB-KW"/>
</dbReference>
<dbReference type="PANTHER" id="PTHR43298:SF2">
    <property type="entry name" value="FMN_FAD EXPORTER YEEO-RELATED"/>
    <property type="match status" value="1"/>
</dbReference>
<dbReference type="PIRSF" id="PIRSF006603">
    <property type="entry name" value="DinF"/>
    <property type="match status" value="1"/>
</dbReference>
<evidence type="ECO:0000256" key="9">
    <source>
        <dbReference type="ARBA" id="ARBA00022989"/>
    </source>
</evidence>
<sequence>MRSPSPFLSEIRNTLQLAVPLGGIQLAEASIGFINTVMMGLLGVQSLAAGALGAITFYTLTLICMGVAEGASPLAAEAFGANNLERIPRLLAQGMWLVVMVSLPMMLLTWNLDSILMLLGQEKNIVALSSTYLRAIVWGFPAATGFFIMKEIATALNRPQLISAIALISIPLNITANYLLIFGKLGLPALGLAGIGWASVCVFWVNFLAATAILGFHSWFREYKIFSSLGFDRALFAELWRNGWPIGLQYASSLLVFTLIALISGYMGTTLLAANEIVVQILETSLIVPIAVSYAAMTRVGQMFGMNDLNGAKRAGFASITIGLGAITLVAVALWLFPQQIVSIYLDSNEIDHITAIKSAISLLRVGTFFLMAYGINVIAMGILMGIQDTRLPLLINIGFEWGIGIISGYLLCFHLNMGSIGLWLGLTLGVTLATVFLIYSFYRSISEMIQSSEDEQGLKETPILNSIS</sequence>
<evidence type="ECO:0000256" key="10">
    <source>
        <dbReference type="ARBA" id="ARBA00023065"/>
    </source>
</evidence>
<keyword evidence="7" id="KW-1003">Cell membrane</keyword>
<evidence type="ECO:0000256" key="7">
    <source>
        <dbReference type="ARBA" id="ARBA00022475"/>
    </source>
</evidence>
<feature type="transmembrane region" description="Helical" evidence="13">
    <location>
        <begin position="132"/>
        <end position="149"/>
    </location>
</feature>
<feature type="transmembrane region" description="Helical" evidence="13">
    <location>
        <begin position="394"/>
        <end position="417"/>
    </location>
</feature>
<evidence type="ECO:0000256" key="1">
    <source>
        <dbReference type="ARBA" id="ARBA00003408"/>
    </source>
</evidence>
<dbReference type="GO" id="GO:0006811">
    <property type="term" value="P:monoatomic ion transport"/>
    <property type="evidence" value="ECO:0007669"/>
    <property type="project" value="UniProtKB-KW"/>
</dbReference>
<reference evidence="14 15" key="1">
    <citation type="submission" date="2015-09" db="EMBL/GenBank/DDBJ databases">
        <title>Aphanizomenon flos-aquae WA102.</title>
        <authorList>
            <person name="Driscoll C."/>
        </authorList>
    </citation>
    <scope>NUCLEOTIDE SEQUENCE [LARGE SCALE GENOMIC DNA]</scope>
    <source>
        <strain evidence="14">WA102</strain>
    </source>
</reference>
<dbReference type="Proteomes" id="UP000092093">
    <property type="component" value="Unassembled WGS sequence"/>
</dbReference>
<evidence type="ECO:0000256" key="12">
    <source>
        <dbReference type="ARBA" id="ARBA00031636"/>
    </source>
</evidence>
<comment type="similarity">
    <text evidence="3">Belongs to the multi antimicrobial extrusion (MATE) (TC 2.A.66.1) family.</text>
</comment>
<evidence type="ECO:0000313" key="14">
    <source>
        <dbReference type="EMBL" id="OBQ43146.1"/>
    </source>
</evidence>
<keyword evidence="9 13" id="KW-1133">Transmembrane helix</keyword>
<evidence type="ECO:0000313" key="15">
    <source>
        <dbReference type="Proteomes" id="UP000092093"/>
    </source>
</evidence>
<dbReference type="InterPro" id="IPR048279">
    <property type="entry name" value="MdtK-like"/>
</dbReference>
<evidence type="ECO:0000256" key="11">
    <source>
        <dbReference type="ARBA" id="ARBA00023136"/>
    </source>
</evidence>
<feature type="transmembrane region" description="Helical" evidence="13">
    <location>
        <begin position="369"/>
        <end position="387"/>
    </location>
</feature>
<proteinExistence type="inferred from homology"/>
<dbReference type="AlphaFoldDB" id="A0A1B7X185"/>
<feature type="transmembrane region" description="Helical" evidence="13">
    <location>
        <begin position="194"/>
        <end position="216"/>
    </location>
</feature>
<dbReference type="GO" id="GO:0005886">
    <property type="term" value="C:plasma membrane"/>
    <property type="evidence" value="ECO:0007669"/>
    <property type="project" value="UniProtKB-SubCell"/>
</dbReference>
<dbReference type="InterPro" id="IPR002528">
    <property type="entry name" value="MATE_fam"/>
</dbReference>
<protein>
    <recommendedName>
        <fullName evidence="4">Probable multidrug resistance protein NorM</fullName>
    </recommendedName>
    <alternativeName>
        <fullName evidence="12">Multidrug-efflux transporter</fullName>
    </alternativeName>
</protein>
<keyword evidence="5" id="KW-0813">Transport</keyword>
<keyword evidence="11 13" id="KW-0472">Membrane</keyword>
<feature type="transmembrane region" description="Helical" evidence="13">
    <location>
        <begin position="90"/>
        <end position="112"/>
    </location>
</feature>
<dbReference type="Pfam" id="PF01554">
    <property type="entry name" value="MatE"/>
    <property type="match status" value="2"/>
</dbReference>
<feature type="transmembrane region" description="Helical" evidence="13">
    <location>
        <begin position="45"/>
        <end position="69"/>
    </location>
</feature>
<gene>
    <name evidence="14" type="ORF">AN484_14045</name>
</gene>
<keyword evidence="10" id="KW-0406">Ion transport</keyword>
<evidence type="ECO:0000256" key="6">
    <source>
        <dbReference type="ARBA" id="ARBA00022449"/>
    </source>
</evidence>
<dbReference type="InterPro" id="IPR050222">
    <property type="entry name" value="MATE_MdtK"/>
</dbReference>
<accession>A0A1B7X185</accession>
<feature type="transmembrane region" description="Helical" evidence="13">
    <location>
        <begin position="423"/>
        <end position="443"/>
    </location>
</feature>
<organism evidence="14 15">
    <name type="scientific">Aphanizomenon flos-aquae WA102</name>
    <dbReference type="NCBI Taxonomy" id="1710896"/>
    <lineage>
        <taxon>Bacteria</taxon>
        <taxon>Bacillati</taxon>
        <taxon>Cyanobacteriota</taxon>
        <taxon>Cyanophyceae</taxon>
        <taxon>Nostocales</taxon>
        <taxon>Aphanizomenonaceae</taxon>
        <taxon>Aphanizomenon</taxon>
    </lineage>
</organism>
<comment type="subcellular location">
    <subcellularLocation>
        <location evidence="2">Cell membrane</location>
        <topology evidence="2">Multi-pass membrane protein</topology>
    </subcellularLocation>
</comment>
<dbReference type="EMBL" id="LJOW01000068">
    <property type="protein sequence ID" value="OBQ43146.1"/>
    <property type="molecule type" value="Genomic_DNA"/>
</dbReference>
<feature type="transmembrane region" description="Helical" evidence="13">
    <location>
        <begin position="161"/>
        <end position="182"/>
    </location>
</feature>
<comment type="function">
    <text evidence="1">Multidrug efflux pump.</text>
</comment>
<dbReference type="PATRIC" id="fig|1710896.3.peg.1985"/>
<evidence type="ECO:0000256" key="4">
    <source>
        <dbReference type="ARBA" id="ARBA00020268"/>
    </source>
</evidence>
<evidence type="ECO:0000256" key="3">
    <source>
        <dbReference type="ARBA" id="ARBA00010199"/>
    </source>
</evidence>
<dbReference type="NCBIfam" id="TIGR00797">
    <property type="entry name" value="matE"/>
    <property type="match status" value="1"/>
</dbReference>
<name>A0A1B7X185_APHFL</name>
<feature type="transmembrane region" description="Helical" evidence="13">
    <location>
        <begin position="250"/>
        <end position="271"/>
    </location>
</feature>
<evidence type="ECO:0000256" key="13">
    <source>
        <dbReference type="SAM" id="Phobius"/>
    </source>
</evidence>